<dbReference type="PRINTS" id="PR00455">
    <property type="entry name" value="HTHTETR"/>
</dbReference>
<organism evidence="6 7">
    <name type="scientific">Olsenella profusa</name>
    <dbReference type="NCBI Taxonomy" id="138595"/>
    <lineage>
        <taxon>Bacteria</taxon>
        <taxon>Bacillati</taxon>
        <taxon>Actinomycetota</taxon>
        <taxon>Coriobacteriia</taxon>
        <taxon>Coriobacteriales</taxon>
        <taxon>Atopobiaceae</taxon>
        <taxon>Olsenella</taxon>
    </lineage>
</organism>
<sequence>MAARSGTATPKSAATREKIMAAATSLMAERGSADFQMAEVSARCSMSKGSLYYYFSDRAELVRAVLDRAVDDLVASVERIVSTAPSAADSIAGLLDALAEATRPGGPLMLAVAGAGAGSAPVEGPRLARIVDVLEAQIERAKVEGLVRPEVNARLAAAAVAGAFLVFERVDVRATAEDVLGLALCGTGTDAGRKRFAGAGSTAAAGPDV</sequence>
<dbReference type="RefSeq" id="WP_204793276.1">
    <property type="nucleotide sequence ID" value="NZ_JACSNQ010000008.1"/>
</dbReference>
<keyword evidence="3" id="KW-0804">Transcription</keyword>
<evidence type="ECO:0000259" key="5">
    <source>
        <dbReference type="PROSITE" id="PS50977"/>
    </source>
</evidence>
<dbReference type="Pfam" id="PF00440">
    <property type="entry name" value="TetR_N"/>
    <property type="match status" value="1"/>
</dbReference>
<proteinExistence type="predicted"/>
<protein>
    <submittedName>
        <fullName evidence="6">TetR/AcrR family transcriptional regulator</fullName>
    </submittedName>
</protein>
<dbReference type="Proteomes" id="UP000712527">
    <property type="component" value="Unassembled WGS sequence"/>
</dbReference>
<feature type="DNA-binding region" description="H-T-H motif" evidence="4">
    <location>
        <begin position="36"/>
        <end position="55"/>
    </location>
</feature>
<evidence type="ECO:0000313" key="6">
    <source>
        <dbReference type="EMBL" id="MBM6774932.1"/>
    </source>
</evidence>
<gene>
    <name evidence="6" type="ORF">H9X80_05180</name>
</gene>
<reference evidence="6 7" key="1">
    <citation type="journal article" date="2021" name="Sci. Rep.">
        <title>The distribution of antibiotic resistance genes in chicken gut microbiota commensals.</title>
        <authorList>
            <person name="Juricova H."/>
            <person name="Matiasovicova J."/>
            <person name="Kubasova T."/>
            <person name="Cejkova D."/>
            <person name="Rychlik I."/>
        </authorList>
    </citation>
    <scope>NUCLEOTIDE SEQUENCE [LARGE SCALE GENOMIC DNA]</scope>
    <source>
        <strain evidence="6 7">An794</strain>
    </source>
</reference>
<dbReference type="PROSITE" id="PS50977">
    <property type="entry name" value="HTH_TETR_2"/>
    <property type="match status" value="1"/>
</dbReference>
<keyword evidence="1" id="KW-0805">Transcription regulation</keyword>
<evidence type="ECO:0000256" key="3">
    <source>
        <dbReference type="ARBA" id="ARBA00023163"/>
    </source>
</evidence>
<dbReference type="PANTHER" id="PTHR30055">
    <property type="entry name" value="HTH-TYPE TRANSCRIPTIONAL REGULATOR RUTR"/>
    <property type="match status" value="1"/>
</dbReference>
<keyword evidence="2 4" id="KW-0238">DNA-binding</keyword>
<dbReference type="SUPFAM" id="SSF46689">
    <property type="entry name" value="Homeodomain-like"/>
    <property type="match status" value="1"/>
</dbReference>
<name>A0ABS2F2B0_9ACTN</name>
<feature type="domain" description="HTH tetR-type" evidence="5">
    <location>
        <begin position="13"/>
        <end position="73"/>
    </location>
</feature>
<comment type="caution">
    <text evidence="6">The sequence shown here is derived from an EMBL/GenBank/DDBJ whole genome shotgun (WGS) entry which is preliminary data.</text>
</comment>
<dbReference type="InterPro" id="IPR050109">
    <property type="entry name" value="HTH-type_TetR-like_transc_reg"/>
</dbReference>
<dbReference type="Gene3D" id="1.10.357.10">
    <property type="entry name" value="Tetracycline Repressor, domain 2"/>
    <property type="match status" value="1"/>
</dbReference>
<evidence type="ECO:0000256" key="2">
    <source>
        <dbReference type="ARBA" id="ARBA00023125"/>
    </source>
</evidence>
<evidence type="ECO:0000256" key="4">
    <source>
        <dbReference type="PROSITE-ProRule" id="PRU00335"/>
    </source>
</evidence>
<dbReference type="EMBL" id="JACSNQ010000008">
    <property type="protein sequence ID" value="MBM6774932.1"/>
    <property type="molecule type" value="Genomic_DNA"/>
</dbReference>
<dbReference type="PANTHER" id="PTHR30055:SF238">
    <property type="entry name" value="MYCOFACTOCIN BIOSYNTHESIS TRANSCRIPTIONAL REGULATOR MFTR-RELATED"/>
    <property type="match status" value="1"/>
</dbReference>
<dbReference type="InterPro" id="IPR009057">
    <property type="entry name" value="Homeodomain-like_sf"/>
</dbReference>
<evidence type="ECO:0000256" key="1">
    <source>
        <dbReference type="ARBA" id="ARBA00023015"/>
    </source>
</evidence>
<accession>A0ABS2F2B0</accession>
<keyword evidence="7" id="KW-1185">Reference proteome</keyword>
<evidence type="ECO:0000313" key="7">
    <source>
        <dbReference type="Proteomes" id="UP000712527"/>
    </source>
</evidence>
<dbReference type="InterPro" id="IPR001647">
    <property type="entry name" value="HTH_TetR"/>
</dbReference>